<dbReference type="Pfam" id="PF13857">
    <property type="entry name" value="Ank_5"/>
    <property type="match status" value="1"/>
</dbReference>
<accession>A0A0G4HXA4</accession>
<dbReference type="Pfam" id="PF00023">
    <property type="entry name" value="Ank"/>
    <property type="match status" value="1"/>
</dbReference>
<evidence type="ECO:0000256" key="2">
    <source>
        <dbReference type="ARBA" id="ARBA00023043"/>
    </source>
</evidence>
<feature type="repeat" description="ANK" evidence="3">
    <location>
        <begin position="135"/>
        <end position="167"/>
    </location>
</feature>
<protein>
    <submittedName>
        <fullName evidence="4">Uncharacterized protein</fullName>
    </submittedName>
</protein>
<dbReference type="SUPFAM" id="SSF48403">
    <property type="entry name" value="Ankyrin repeat"/>
    <property type="match status" value="1"/>
</dbReference>
<dbReference type="InterPro" id="IPR036770">
    <property type="entry name" value="Ankyrin_rpt-contain_sf"/>
</dbReference>
<sequence>MSTSRQRGTALSAVAAPKSAVQQLTDVLGPLPARGMTPNEAQNIANAMVDLGIDPQALAKEDPILADSMTENLNSLAETGIGNHLQDNWAAPRLVEMAARDDAAAIESFVKTEGMKEVPIGLELEKIDVNEQNKLGQTALHIAVNAGATSAVMKLLALGANPNIKEVTAFLTPIHLSAKVGDATILTALLDASKKTGTGIDWAWKNHYEATSMESKETLQNYLDYGEGVTARTSKGIGSMTPLHYAAEGGFLDCVKALVEFEGGDSSAALKVKNAKGETVLHAAAKGNNPAIIDYLMSKDDGTLMVARDMRGRTALHAAAEAGAAQTVSKLLQMGYSHTAADKSGNLPMHVGCNRYGKPDVFDLFVSKGLKTTQPRAGFRSGLSTPLHLAAANGNLALVQHILKKDKGAISAKDALGEHPTHDAVRRGQGEVVSFLLKSGADLKAVGVRNHTPLEVAQEMDNQDMAYILENGGKMRTDEIEEDAQGNTKWDWNDDYANIPDGLVDVFAERGGLEYDSEDADAWVIMFTKKWEKIFDEWKYFNEGRMTNVVPKHVPQRNDLSWWVDKELTAEHSMLDDYN</sequence>
<dbReference type="AlphaFoldDB" id="A0A0G4HXA4"/>
<evidence type="ECO:0000256" key="3">
    <source>
        <dbReference type="PROSITE-ProRule" id="PRU00023"/>
    </source>
</evidence>
<evidence type="ECO:0000313" key="4">
    <source>
        <dbReference type="EMBL" id="CEM49125.1"/>
    </source>
</evidence>
<name>A0A0G4HXA4_9ALVE</name>
<dbReference type="PANTHER" id="PTHR24198:SF165">
    <property type="entry name" value="ANKYRIN REPEAT-CONTAINING PROTEIN-RELATED"/>
    <property type="match status" value="1"/>
</dbReference>
<reference evidence="4" key="1">
    <citation type="submission" date="2014-11" db="EMBL/GenBank/DDBJ databases">
        <authorList>
            <person name="Otto D Thomas"/>
            <person name="Naeem Raeece"/>
        </authorList>
    </citation>
    <scope>NUCLEOTIDE SEQUENCE</scope>
</reference>
<dbReference type="Gene3D" id="1.25.40.20">
    <property type="entry name" value="Ankyrin repeat-containing domain"/>
    <property type="match status" value="3"/>
</dbReference>
<dbReference type="InterPro" id="IPR002110">
    <property type="entry name" value="Ankyrin_rpt"/>
</dbReference>
<dbReference type="SMART" id="SM00248">
    <property type="entry name" value="ANK"/>
    <property type="match status" value="8"/>
</dbReference>
<dbReference type="PANTHER" id="PTHR24198">
    <property type="entry name" value="ANKYRIN REPEAT AND PROTEIN KINASE DOMAIN-CONTAINING PROTEIN"/>
    <property type="match status" value="1"/>
</dbReference>
<feature type="repeat" description="ANK" evidence="3">
    <location>
        <begin position="416"/>
        <end position="448"/>
    </location>
</feature>
<evidence type="ECO:0000256" key="1">
    <source>
        <dbReference type="ARBA" id="ARBA00022737"/>
    </source>
</evidence>
<dbReference type="PROSITE" id="PS50297">
    <property type="entry name" value="ANK_REP_REGION"/>
    <property type="match status" value="3"/>
</dbReference>
<dbReference type="PROSITE" id="PS50088">
    <property type="entry name" value="ANK_REPEAT"/>
    <property type="match status" value="3"/>
</dbReference>
<keyword evidence="2 3" id="KW-0040">ANK repeat</keyword>
<dbReference type="EMBL" id="CDMZ01004240">
    <property type="protein sequence ID" value="CEM49125.1"/>
    <property type="molecule type" value="Genomic_DNA"/>
</dbReference>
<dbReference type="PRINTS" id="PR01415">
    <property type="entry name" value="ANKYRIN"/>
</dbReference>
<proteinExistence type="predicted"/>
<keyword evidence="1" id="KW-0677">Repeat</keyword>
<dbReference type="VEuPathDB" id="CryptoDB:Cvel_33072"/>
<organism evidence="4">
    <name type="scientific">Chromera velia CCMP2878</name>
    <dbReference type="NCBI Taxonomy" id="1169474"/>
    <lineage>
        <taxon>Eukaryota</taxon>
        <taxon>Sar</taxon>
        <taxon>Alveolata</taxon>
        <taxon>Colpodellida</taxon>
        <taxon>Chromeraceae</taxon>
        <taxon>Chromera</taxon>
    </lineage>
</organism>
<dbReference type="PhylomeDB" id="A0A0G4HXA4"/>
<gene>
    <name evidence="4" type="ORF">Cvel_33072</name>
</gene>
<feature type="repeat" description="ANK" evidence="3">
    <location>
        <begin position="311"/>
        <end position="343"/>
    </location>
</feature>
<dbReference type="Pfam" id="PF12796">
    <property type="entry name" value="Ank_2"/>
    <property type="match status" value="2"/>
</dbReference>